<protein>
    <recommendedName>
        <fullName evidence="3">Cytotoxic translational repressor of toxin-antitoxin stability system</fullName>
    </recommendedName>
</protein>
<dbReference type="RefSeq" id="WP_106580907.1">
    <property type="nucleotide sequence ID" value="NZ_PYGA01000001.1"/>
</dbReference>
<gene>
    <name evidence="1" type="ORF">CLV63_101184</name>
</gene>
<dbReference type="AlphaFoldDB" id="A0A2P8DU11"/>
<evidence type="ECO:0000313" key="1">
    <source>
        <dbReference type="EMBL" id="PSL00710.1"/>
    </source>
</evidence>
<sequence length="141" mass="15774">MSWPVPTRADHDRFCRVEGWRVVRDARGRTGTHHVTYELDLPDGRVLRTRISRPVDRGDYGRSMWAHILRDQLDVDEGAFWACVRDGDVPDRGAPVPMSEALPADLVHLLIAKAGVDPAEVAAMSKDEAVIRAQKYWTSGG</sequence>
<comment type="caution">
    <text evidence="1">The sequence shown here is derived from an EMBL/GenBank/DDBJ whole genome shotgun (WGS) entry which is preliminary data.</text>
</comment>
<keyword evidence="2" id="KW-1185">Reference proteome</keyword>
<dbReference type="EMBL" id="PYGA01000001">
    <property type="protein sequence ID" value="PSL00710.1"/>
    <property type="molecule type" value="Genomic_DNA"/>
</dbReference>
<evidence type="ECO:0000313" key="2">
    <source>
        <dbReference type="Proteomes" id="UP000240542"/>
    </source>
</evidence>
<evidence type="ECO:0008006" key="3">
    <source>
        <dbReference type="Google" id="ProtNLM"/>
    </source>
</evidence>
<dbReference type="OrthoDB" id="3382403at2"/>
<name>A0A2P8DU11_9ACTN</name>
<reference evidence="1 2" key="1">
    <citation type="submission" date="2018-03" db="EMBL/GenBank/DDBJ databases">
        <title>Genomic Encyclopedia of Archaeal and Bacterial Type Strains, Phase II (KMG-II): from individual species to whole genera.</title>
        <authorList>
            <person name="Goeker M."/>
        </authorList>
    </citation>
    <scope>NUCLEOTIDE SEQUENCE [LARGE SCALE GENOMIC DNA]</scope>
    <source>
        <strain evidence="1 2">DSM 45312</strain>
    </source>
</reference>
<accession>A0A2P8DU11</accession>
<organism evidence="1 2">
    <name type="scientific">Murinocardiopsis flavida</name>
    <dbReference type="NCBI Taxonomy" id="645275"/>
    <lineage>
        <taxon>Bacteria</taxon>
        <taxon>Bacillati</taxon>
        <taxon>Actinomycetota</taxon>
        <taxon>Actinomycetes</taxon>
        <taxon>Streptosporangiales</taxon>
        <taxon>Nocardiopsidaceae</taxon>
        <taxon>Murinocardiopsis</taxon>
    </lineage>
</organism>
<proteinExistence type="predicted"/>
<dbReference type="Proteomes" id="UP000240542">
    <property type="component" value="Unassembled WGS sequence"/>
</dbReference>